<evidence type="ECO:0008006" key="3">
    <source>
        <dbReference type="Google" id="ProtNLM"/>
    </source>
</evidence>
<keyword evidence="2" id="KW-1185">Reference proteome</keyword>
<dbReference type="AlphaFoldDB" id="A0A2U2PHQ1"/>
<reference evidence="1 2" key="1">
    <citation type="submission" date="2018-04" db="EMBL/GenBank/DDBJ databases">
        <title>Pedobacter chongqingensis sp. nov., isolated from a rottenly hemp rope.</title>
        <authorList>
            <person name="Cai Y."/>
        </authorList>
    </citation>
    <scope>NUCLEOTIDE SEQUENCE [LARGE SCALE GENOMIC DNA]</scope>
    <source>
        <strain evidence="1 2">FJ4-8</strain>
    </source>
</reference>
<evidence type="ECO:0000313" key="1">
    <source>
        <dbReference type="EMBL" id="PWG80792.1"/>
    </source>
</evidence>
<dbReference type="RefSeq" id="WP_109415648.1">
    <property type="nucleotide sequence ID" value="NZ_QEAS01000007.1"/>
</dbReference>
<sequence length="342" mass="40436">MKLYKYVTSARIDILQNQKIRFSQPYALNDPFETQPYYSDHQEIHPLKKLAEFASIVKEVQDTGVIPEEKVARWEEDRKKPQKNILSWYVNTNFVSLSLTEDHENLLMWAHYTGNHSGFVLELDSTHAFFTDTTRYLYQVPYGNRRPAVTLREFEKLIVRQANLLKNGTPEANEMQKIVQLFQKSHDWAYEREWRLLAVPENALNFKKEDQQYTIHIGQDRAFDEEFESSYVALFQLPADCITAIYCGARITKSALRKLYLLIENNECYHHIDLFIGVVDHQYYKLNFRKVEAADILVVGELQYHMAVVSGKRKRHVPKWYKFSMLDHLEKERLNAVIQHKV</sequence>
<dbReference type="Pfam" id="PF11185">
    <property type="entry name" value="DUF2971"/>
    <property type="match status" value="1"/>
</dbReference>
<name>A0A2U2PHQ1_9SPHI</name>
<evidence type="ECO:0000313" key="2">
    <source>
        <dbReference type="Proteomes" id="UP000245647"/>
    </source>
</evidence>
<proteinExistence type="predicted"/>
<accession>A0A2U2PHQ1</accession>
<dbReference type="OrthoDB" id="190848at2"/>
<protein>
    <recommendedName>
        <fullName evidence="3">DUF2971 domain-containing protein</fullName>
    </recommendedName>
</protein>
<dbReference type="InterPro" id="IPR021352">
    <property type="entry name" value="DUF2971"/>
</dbReference>
<dbReference type="Proteomes" id="UP000245647">
    <property type="component" value="Unassembled WGS sequence"/>
</dbReference>
<gene>
    <name evidence="1" type="ORF">DDR33_10060</name>
</gene>
<organism evidence="1 2">
    <name type="scientific">Pararcticibacter amylolyticus</name>
    <dbReference type="NCBI Taxonomy" id="2173175"/>
    <lineage>
        <taxon>Bacteria</taxon>
        <taxon>Pseudomonadati</taxon>
        <taxon>Bacteroidota</taxon>
        <taxon>Sphingobacteriia</taxon>
        <taxon>Sphingobacteriales</taxon>
        <taxon>Sphingobacteriaceae</taxon>
        <taxon>Pararcticibacter</taxon>
    </lineage>
</organism>
<comment type="caution">
    <text evidence="1">The sequence shown here is derived from an EMBL/GenBank/DDBJ whole genome shotgun (WGS) entry which is preliminary data.</text>
</comment>
<dbReference type="EMBL" id="QEAS01000007">
    <property type="protein sequence ID" value="PWG80792.1"/>
    <property type="molecule type" value="Genomic_DNA"/>
</dbReference>